<dbReference type="EMBL" id="DRQG01000077">
    <property type="protein sequence ID" value="HGY55646.1"/>
    <property type="molecule type" value="Genomic_DNA"/>
</dbReference>
<proteinExistence type="inferred from homology"/>
<gene>
    <name evidence="7" type="ORF">ENK44_08100</name>
</gene>
<organism evidence="7">
    <name type="scientific">Caldithrix abyssi</name>
    <dbReference type="NCBI Taxonomy" id="187145"/>
    <lineage>
        <taxon>Bacteria</taxon>
        <taxon>Pseudomonadati</taxon>
        <taxon>Calditrichota</taxon>
        <taxon>Calditrichia</taxon>
        <taxon>Calditrichales</taxon>
        <taxon>Calditrichaceae</taxon>
        <taxon>Caldithrix</taxon>
    </lineage>
</organism>
<dbReference type="InterPro" id="IPR002470">
    <property type="entry name" value="Peptidase_S9A"/>
</dbReference>
<dbReference type="PRINTS" id="PR00862">
    <property type="entry name" value="PROLIGOPTASE"/>
</dbReference>
<accession>A0A7V4U099</accession>
<dbReference type="Pfam" id="PF02897">
    <property type="entry name" value="Peptidase_S9_N"/>
    <property type="match status" value="1"/>
</dbReference>
<evidence type="ECO:0000256" key="3">
    <source>
        <dbReference type="ARBA" id="ARBA00022801"/>
    </source>
</evidence>
<sequence>MKLLIRFIFALFLVSAFFVTGCHKGNSDMKPPKARIVPKKLTMHNHTRIDNYYWLNQRDNPEVLDYLKAENAYLEARMAHTVPFQEKLYNEIVGRIKQDDQSVPYHKNGYYYYSRYKEGKEYPVYCRKKGSLEADEEIMLNVNEMAEGHDFYQVVGLAVSPDNRLLAFGVDTIGRRKYTIRVKDLTTGRLLDDAIPNTTGGAAWANDNRTFFYTAKDYTLRPYKIMRHRLGKAAAEDFTVYHEADSTFNTYVYKSKSDQLIFSMSDHTLSTEYRFLDASDPEGEFKIIQPRMRDLEYYVEHFQDKFYIRTNWQAKNFRLMTTPVKHTGIQYWREIIPHRPDVLLENFELFKNFLVLQERSEALTHLRIIRWRDRSEHYLDFGEPAYVAYISTNPEFDTDILRYGYTSLTTPNSTYDYNMATKEKTLKKQQEVVGDFNRDNYTTERLWAPARDGVKVPISLVYRKDKKKDNMPLLLYGYGSYGYSMNPSFRSDRLSLLDRGFVFAIAHVRGGSELGRQWYEDGKLLKKKNTFNDFIDCALYLIDEDYTSADRLFAMGGSAGGLLMGAVVNMRPDLFKGVVAAVPFVDVVTTMLDESIPLTTAEYDEWGDPHKKVYYDYILSYSPYDNVEAKEYPALLVTTGLHDSQVQYWEPAKWVAKLRALKTDDHPLYLKTEMEAGHGGASGRFKRYRVTALEYAFFLDLLGRTEP</sequence>
<evidence type="ECO:0000259" key="6">
    <source>
        <dbReference type="Pfam" id="PF02897"/>
    </source>
</evidence>
<dbReference type="InterPro" id="IPR023302">
    <property type="entry name" value="Pept_S9A_N"/>
</dbReference>
<keyword evidence="3" id="KW-0378">Hydrolase</keyword>
<dbReference type="FunFam" id="3.40.50.1820:FF:000005">
    <property type="entry name" value="Prolyl endopeptidase"/>
    <property type="match status" value="1"/>
</dbReference>
<dbReference type="InterPro" id="IPR029058">
    <property type="entry name" value="AB_hydrolase_fold"/>
</dbReference>
<reference evidence="7" key="1">
    <citation type="journal article" date="2020" name="mSystems">
        <title>Genome- and Community-Level Interaction Insights into Carbon Utilization and Element Cycling Functions of Hydrothermarchaeota in Hydrothermal Sediment.</title>
        <authorList>
            <person name="Zhou Z."/>
            <person name="Liu Y."/>
            <person name="Xu W."/>
            <person name="Pan J."/>
            <person name="Luo Z.H."/>
            <person name="Li M."/>
        </authorList>
    </citation>
    <scope>NUCLEOTIDE SEQUENCE [LARGE SCALE GENOMIC DNA]</scope>
    <source>
        <strain evidence="7">HyVt-577</strain>
    </source>
</reference>
<evidence type="ECO:0000313" key="7">
    <source>
        <dbReference type="EMBL" id="HGY55646.1"/>
    </source>
</evidence>
<dbReference type="Gene3D" id="2.130.10.120">
    <property type="entry name" value="Prolyl oligopeptidase, N-terminal domain"/>
    <property type="match status" value="1"/>
</dbReference>
<dbReference type="Gene3D" id="3.40.50.1820">
    <property type="entry name" value="alpha/beta hydrolase"/>
    <property type="match status" value="1"/>
</dbReference>
<evidence type="ECO:0000256" key="2">
    <source>
        <dbReference type="ARBA" id="ARBA00022670"/>
    </source>
</evidence>
<feature type="domain" description="Peptidase S9 prolyl oligopeptidase catalytic" evidence="5">
    <location>
        <begin position="488"/>
        <end position="703"/>
    </location>
</feature>
<protein>
    <submittedName>
        <fullName evidence="7">S9 family peptidase</fullName>
    </submittedName>
</protein>
<evidence type="ECO:0000259" key="5">
    <source>
        <dbReference type="Pfam" id="PF00326"/>
    </source>
</evidence>
<dbReference type="PROSITE" id="PS51257">
    <property type="entry name" value="PROKAR_LIPOPROTEIN"/>
    <property type="match status" value="1"/>
</dbReference>
<dbReference type="Pfam" id="PF00326">
    <property type="entry name" value="Peptidase_S9"/>
    <property type="match status" value="1"/>
</dbReference>
<dbReference type="PANTHER" id="PTHR11757:SF19">
    <property type="entry name" value="PROLYL ENDOPEPTIDASE-LIKE"/>
    <property type="match status" value="1"/>
</dbReference>
<dbReference type="GO" id="GO:0006508">
    <property type="term" value="P:proteolysis"/>
    <property type="evidence" value="ECO:0007669"/>
    <property type="project" value="UniProtKB-KW"/>
</dbReference>
<keyword evidence="4" id="KW-0720">Serine protease</keyword>
<dbReference type="Proteomes" id="UP000885779">
    <property type="component" value="Unassembled WGS sequence"/>
</dbReference>
<dbReference type="InterPro" id="IPR051543">
    <property type="entry name" value="Serine_Peptidase_S9A"/>
</dbReference>
<evidence type="ECO:0000256" key="1">
    <source>
        <dbReference type="ARBA" id="ARBA00005228"/>
    </source>
</evidence>
<dbReference type="AlphaFoldDB" id="A0A7V4U099"/>
<comment type="similarity">
    <text evidence="1">Belongs to the peptidase S9A family.</text>
</comment>
<dbReference type="SUPFAM" id="SSF50993">
    <property type="entry name" value="Peptidase/esterase 'gauge' domain"/>
    <property type="match status" value="1"/>
</dbReference>
<dbReference type="SUPFAM" id="SSF53474">
    <property type="entry name" value="alpha/beta-Hydrolases"/>
    <property type="match status" value="1"/>
</dbReference>
<evidence type="ECO:0000256" key="4">
    <source>
        <dbReference type="ARBA" id="ARBA00022825"/>
    </source>
</evidence>
<dbReference type="PANTHER" id="PTHR11757">
    <property type="entry name" value="PROTEASE FAMILY S9A OLIGOPEPTIDASE"/>
    <property type="match status" value="1"/>
</dbReference>
<feature type="domain" description="Peptidase S9A N-terminal" evidence="6">
    <location>
        <begin position="34"/>
        <end position="430"/>
    </location>
</feature>
<dbReference type="GO" id="GO:0004252">
    <property type="term" value="F:serine-type endopeptidase activity"/>
    <property type="evidence" value="ECO:0007669"/>
    <property type="project" value="InterPro"/>
</dbReference>
<name>A0A7V4U099_CALAY</name>
<keyword evidence="2" id="KW-0645">Protease</keyword>
<comment type="caution">
    <text evidence="7">The sequence shown here is derived from an EMBL/GenBank/DDBJ whole genome shotgun (WGS) entry which is preliminary data.</text>
</comment>
<dbReference type="InterPro" id="IPR001375">
    <property type="entry name" value="Peptidase_S9_cat"/>
</dbReference>